<dbReference type="EMBL" id="LAZR01038704">
    <property type="protein sequence ID" value="KKL18862.1"/>
    <property type="molecule type" value="Genomic_DNA"/>
</dbReference>
<organism evidence="1">
    <name type="scientific">marine sediment metagenome</name>
    <dbReference type="NCBI Taxonomy" id="412755"/>
    <lineage>
        <taxon>unclassified sequences</taxon>
        <taxon>metagenomes</taxon>
        <taxon>ecological metagenomes</taxon>
    </lineage>
</organism>
<gene>
    <name evidence="1" type="ORF">LCGC14_2471290</name>
</gene>
<dbReference type="AlphaFoldDB" id="A0A0F9BY46"/>
<sequence>MIYTAGQPRKSLSPSEALYGFGGWLTTRDTPVVMSAHDDAGIVAKLISEFCERHSFDEPRDHWEDNLIPSKD</sequence>
<reference evidence="1" key="1">
    <citation type="journal article" date="2015" name="Nature">
        <title>Complex archaea that bridge the gap between prokaryotes and eukaryotes.</title>
        <authorList>
            <person name="Spang A."/>
            <person name="Saw J.H."/>
            <person name="Jorgensen S.L."/>
            <person name="Zaremba-Niedzwiedzka K."/>
            <person name="Martijn J."/>
            <person name="Lind A.E."/>
            <person name="van Eijk R."/>
            <person name="Schleper C."/>
            <person name="Guy L."/>
            <person name="Ettema T.J."/>
        </authorList>
    </citation>
    <scope>NUCLEOTIDE SEQUENCE</scope>
</reference>
<protein>
    <submittedName>
        <fullName evidence="1">Uncharacterized protein</fullName>
    </submittedName>
</protein>
<name>A0A0F9BY46_9ZZZZ</name>
<proteinExistence type="predicted"/>
<accession>A0A0F9BY46</accession>
<comment type="caution">
    <text evidence="1">The sequence shown here is derived from an EMBL/GenBank/DDBJ whole genome shotgun (WGS) entry which is preliminary data.</text>
</comment>
<evidence type="ECO:0000313" key="1">
    <source>
        <dbReference type="EMBL" id="KKL18862.1"/>
    </source>
</evidence>